<name>A0A9Q7EXN1_9BACT</name>
<proteinExistence type="inferred from homology"/>
<keyword evidence="5" id="KW-0564">Palmitate</keyword>
<accession>A0A9Q7EXN1</accession>
<sequence length="249" mass="27290">MLLLFAPAAEALVLRVGVSPVPHGELLKFVAPDLASQGIDVEIVLYEDYVGPNRDLVQGRLDANYFQNRLYLDGYNRDYGTDLVPVGSVHFERMGLYSSRYRSLGELPAGALVVHPSDSVNRGRAFHLLEDAGLIRLLPNVSLEAGPFDVADNPRKLRFQADAADRVMGRLADAALVVANCNYALEAGLDPARESLFEERVEPLFHNVVVVRRDDAGRREIALLVSALRSAKARDFMALAYGGAVTPVF</sequence>
<dbReference type="RefSeq" id="WP_274373900.1">
    <property type="nucleotide sequence ID" value="NZ_CP072943.1"/>
</dbReference>
<dbReference type="EMBL" id="CP072943">
    <property type="protein sequence ID" value="QTX32650.1"/>
    <property type="molecule type" value="Genomic_DNA"/>
</dbReference>
<dbReference type="Pfam" id="PF03180">
    <property type="entry name" value="Lipoprotein_9"/>
    <property type="match status" value="1"/>
</dbReference>
<comment type="similarity">
    <text evidence="2">Belongs to the NlpA lipoprotein family.</text>
</comment>
<dbReference type="Proteomes" id="UP000671879">
    <property type="component" value="Chromosome"/>
</dbReference>
<protein>
    <submittedName>
        <fullName evidence="7">Methionine ABC transporter substrate-binding protein</fullName>
    </submittedName>
</protein>
<keyword evidence="6" id="KW-0449">Lipoprotein</keyword>
<dbReference type="PANTHER" id="PTHR30429">
    <property type="entry name" value="D-METHIONINE-BINDING LIPOPROTEIN METQ"/>
    <property type="match status" value="1"/>
</dbReference>
<keyword evidence="8" id="KW-1185">Reference proteome</keyword>
<dbReference type="SUPFAM" id="SSF53850">
    <property type="entry name" value="Periplasmic binding protein-like II"/>
    <property type="match status" value="1"/>
</dbReference>
<evidence type="ECO:0000256" key="1">
    <source>
        <dbReference type="ARBA" id="ARBA00004635"/>
    </source>
</evidence>
<dbReference type="KEGG" id="aram:KAR29_01525"/>
<evidence type="ECO:0000313" key="8">
    <source>
        <dbReference type="Proteomes" id="UP000671879"/>
    </source>
</evidence>
<evidence type="ECO:0000256" key="2">
    <source>
        <dbReference type="ARBA" id="ARBA00008973"/>
    </source>
</evidence>
<dbReference type="Gene3D" id="3.40.190.10">
    <property type="entry name" value="Periplasmic binding protein-like II"/>
    <property type="match status" value="2"/>
</dbReference>
<evidence type="ECO:0000256" key="4">
    <source>
        <dbReference type="ARBA" id="ARBA00023136"/>
    </source>
</evidence>
<dbReference type="InterPro" id="IPR004872">
    <property type="entry name" value="Lipoprotein_NlpA"/>
</dbReference>
<gene>
    <name evidence="7" type="ORF">KAR29_01525</name>
</gene>
<keyword evidence="4" id="KW-0472">Membrane</keyword>
<evidence type="ECO:0000256" key="6">
    <source>
        <dbReference type="ARBA" id="ARBA00023288"/>
    </source>
</evidence>
<evidence type="ECO:0000313" key="7">
    <source>
        <dbReference type="EMBL" id="QTX32650.1"/>
    </source>
</evidence>
<dbReference type="GO" id="GO:0016020">
    <property type="term" value="C:membrane"/>
    <property type="evidence" value="ECO:0007669"/>
    <property type="project" value="UniProtKB-SubCell"/>
</dbReference>
<evidence type="ECO:0000256" key="5">
    <source>
        <dbReference type="ARBA" id="ARBA00023139"/>
    </source>
</evidence>
<organism evidence="7 8">
    <name type="scientific">Aminithiophilus ramosus</name>
    <dbReference type="NCBI Taxonomy" id="3029084"/>
    <lineage>
        <taxon>Bacteria</taxon>
        <taxon>Thermotogati</taxon>
        <taxon>Synergistota</taxon>
        <taxon>Synergistia</taxon>
        <taxon>Synergistales</taxon>
        <taxon>Aminithiophilaceae</taxon>
        <taxon>Aminithiophilus</taxon>
    </lineage>
</organism>
<dbReference type="AlphaFoldDB" id="A0A9Q7EXN1"/>
<dbReference type="PANTHER" id="PTHR30429:SF0">
    <property type="entry name" value="METHIONINE-BINDING LIPOPROTEIN METQ"/>
    <property type="match status" value="1"/>
</dbReference>
<reference evidence="8" key="1">
    <citation type="submission" date="2021-04" db="EMBL/GenBank/DDBJ databases">
        <title>A novel Synergistetes isolate from a pyrite-forming mixed culture.</title>
        <authorList>
            <person name="Bunk B."/>
            <person name="Sproer C."/>
            <person name="Spring S."/>
            <person name="Pester M."/>
        </authorList>
    </citation>
    <scope>NUCLEOTIDE SEQUENCE [LARGE SCALE GENOMIC DNA]</scope>
    <source>
        <strain evidence="8">J.5.4.2-T.3.5.2</strain>
    </source>
</reference>
<comment type="subcellular location">
    <subcellularLocation>
        <location evidence="1">Membrane</location>
        <topology evidence="1">Lipid-anchor</topology>
    </subcellularLocation>
</comment>
<evidence type="ECO:0000256" key="3">
    <source>
        <dbReference type="ARBA" id="ARBA00022729"/>
    </source>
</evidence>
<keyword evidence="3" id="KW-0732">Signal</keyword>